<keyword evidence="2" id="KW-0808">Transferase</keyword>
<organism evidence="2 3">
    <name type="scientific">Butyrivibrio proteoclasticus (strain ATCC 51982 / DSM 14932 / B316)</name>
    <name type="common">Clostridium proteoclasticum</name>
    <dbReference type="NCBI Taxonomy" id="515622"/>
    <lineage>
        <taxon>Bacteria</taxon>
        <taxon>Bacillati</taxon>
        <taxon>Bacillota</taxon>
        <taxon>Clostridia</taxon>
        <taxon>Lachnospirales</taxon>
        <taxon>Lachnospiraceae</taxon>
        <taxon>Butyrivibrio</taxon>
    </lineage>
</organism>
<evidence type="ECO:0000313" key="3">
    <source>
        <dbReference type="Proteomes" id="UP000001299"/>
    </source>
</evidence>
<dbReference type="HOGENOM" id="CLU_777743_0_0_9"/>
<keyword evidence="3" id="KW-1185">Reference proteome</keyword>
<accession>E0S049</accession>
<dbReference type="Proteomes" id="UP000001299">
    <property type="component" value="Chromosome 1"/>
</dbReference>
<evidence type="ECO:0000259" key="1">
    <source>
        <dbReference type="Pfam" id="PF04765"/>
    </source>
</evidence>
<dbReference type="InterPro" id="IPR048354">
    <property type="entry name" value="TOD1_MUCI70_glycTrfase_dom"/>
</dbReference>
<dbReference type="eggNOG" id="COG1216">
    <property type="taxonomic scope" value="Bacteria"/>
</dbReference>
<reference evidence="2 3" key="1">
    <citation type="journal article" date="2010" name="PLoS ONE">
        <title>The glycobiome of the rumen bacterium Butyrivibrio proteoclasticus B316(T) highlights adaptation to a polysaccharide-rich environment.</title>
        <authorList>
            <person name="Kelly W.J."/>
            <person name="Leahy S.C."/>
            <person name="Altermann E."/>
            <person name="Yeoman C.J."/>
            <person name="Dunne J.C."/>
            <person name="Kong Z."/>
            <person name="Pacheco D.M."/>
            <person name="Li D."/>
            <person name="Noel S.J."/>
            <person name="Moon C.D."/>
            <person name="Cookson A.L."/>
            <person name="Attwood G.T."/>
        </authorList>
    </citation>
    <scope>NUCLEOTIDE SEQUENCE [LARGE SCALE GENOMIC DNA]</scope>
    <source>
        <strain evidence="3">ATCC 51982 / DSM 14932 / B316</strain>
    </source>
</reference>
<protein>
    <submittedName>
        <fullName evidence="2">Glycosyl transferase</fullName>
    </submittedName>
</protein>
<gene>
    <name evidence="2" type="ordered locus">bpr_I0503</name>
</gene>
<sequence length="356" mass="40761">MARKDLLVNLGELIFQTHELTNSLLSGSTVLDSSAQREAAVVIVSTIKNHLSNAQNQEELASLEGLLQDTELNISDFYVLANSALIKYAATIAGQIDSYKSLITAKEKTISSLNEHLEYINNIISAYHLRYPNGSDRFKGKGVIYTAITGGYDSVIEPIALDSFDYILLTDHEHYGYQGKWQVRVVDNSNNLSPKMFARYLKMHPHEFLSDYDYSIYVDGCMKIIGNFSDFIATYRKKSGMICFPHHESKDLLEEAANIIDNNRGSQDELVAQIHRYQTEGYVGKGFVIESGCLVREHYDESLYKVMDDWWNELCKYEHGRDQMSFDYACWKNSYEYDICDLPVYKNPFCEVMQVH</sequence>
<dbReference type="RefSeq" id="WP_013279907.1">
    <property type="nucleotide sequence ID" value="NC_014387.1"/>
</dbReference>
<name>E0S049_BUTPB</name>
<dbReference type="AlphaFoldDB" id="E0S049"/>
<dbReference type="Pfam" id="PF04765">
    <property type="entry name" value="TOD1_MUCI70"/>
    <property type="match status" value="1"/>
</dbReference>
<evidence type="ECO:0000313" key="2">
    <source>
        <dbReference type="EMBL" id="ADL33250.1"/>
    </source>
</evidence>
<dbReference type="GO" id="GO:0016740">
    <property type="term" value="F:transferase activity"/>
    <property type="evidence" value="ECO:0007669"/>
    <property type="project" value="UniProtKB-KW"/>
</dbReference>
<feature type="domain" description="TOD1/MUCI70 glycosyltransferase-like" evidence="1">
    <location>
        <begin position="175"/>
        <end position="333"/>
    </location>
</feature>
<dbReference type="STRING" id="515622.bpr_I0503"/>
<dbReference type="EMBL" id="CP001810">
    <property type="protein sequence ID" value="ADL33250.1"/>
    <property type="molecule type" value="Genomic_DNA"/>
</dbReference>
<dbReference type="KEGG" id="bpb:bpr_I0503"/>
<proteinExistence type="predicted"/>